<dbReference type="STRING" id="1123501.Wenmar_01712"/>
<dbReference type="RefSeq" id="WP_018303484.1">
    <property type="nucleotide sequence ID" value="NZ_KB902299.1"/>
</dbReference>
<evidence type="ECO:0000313" key="3">
    <source>
        <dbReference type="Proteomes" id="UP000035100"/>
    </source>
</evidence>
<name>A0A0D0NM36_9RHOB</name>
<dbReference type="eggNOG" id="COG5622">
    <property type="taxonomic scope" value="Bacteria"/>
</dbReference>
<gene>
    <name evidence="2" type="ORF">Wenmar_01712</name>
</gene>
<feature type="region of interest" description="Disordered" evidence="1">
    <location>
        <begin position="30"/>
        <end position="73"/>
    </location>
</feature>
<organism evidence="2 3">
    <name type="scientific">Wenxinia marina DSM 24838</name>
    <dbReference type="NCBI Taxonomy" id="1123501"/>
    <lineage>
        <taxon>Bacteria</taxon>
        <taxon>Pseudomonadati</taxon>
        <taxon>Pseudomonadota</taxon>
        <taxon>Alphaproteobacteria</taxon>
        <taxon>Rhodobacterales</taxon>
        <taxon>Roseobacteraceae</taxon>
        <taxon>Wenxinia</taxon>
    </lineage>
</organism>
<feature type="compositionally biased region" description="Basic and acidic residues" evidence="1">
    <location>
        <begin position="34"/>
        <end position="58"/>
    </location>
</feature>
<accession>A0A0D0NM36</accession>
<evidence type="ECO:0008006" key="4">
    <source>
        <dbReference type="Google" id="ProtNLM"/>
    </source>
</evidence>
<protein>
    <recommendedName>
        <fullName evidence="4">Protein required for attachment to host cell</fullName>
    </recommendedName>
</protein>
<dbReference type="Proteomes" id="UP000035100">
    <property type="component" value="Unassembled WGS sequence"/>
</dbReference>
<proteinExistence type="predicted"/>
<dbReference type="InterPro" id="IPR041374">
    <property type="entry name" value="BaeRF_family12"/>
</dbReference>
<evidence type="ECO:0000313" key="2">
    <source>
        <dbReference type="EMBL" id="KIQ69350.1"/>
    </source>
</evidence>
<keyword evidence="3" id="KW-1185">Reference proteome</keyword>
<evidence type="ECO:0000256" key="1">
    <source>
        <dbReference type="SAM" id="MobiDB-lite"/>
    </source>
</evidence>
<dbReference type="AlphaFoldDB" id="A0A0D0NM36"/>
<sequence length="152" mass="17336">MTNIRNGDWVVVADGEKALILENRTDGEDPFLEVIRKEHEENPPDREQKTDRPGRGHDTGPNQRSGMDEADFHELQKERFADDLADILYRYAHRGRFDRMVLVAGPQVLGNIRPALHKEVSDRIVGEVHKVLTNHPVREIEKIVKDTLADAA</sequence>
<dbReference type="OrthoDB" id="9812459at2"/>
<reference evidence="2 3" key="1">
    <citation type="submission" date="2013-01" db="EMBL/GenBank/DDBJ databases">
        <authorList>
            <person name="Fiebig A."/>
            <person name="Goeker M."/>
            <person name="Klenk H.-P.P."/>
        </authorList>
    </citation>
    <scope>NUCLEOTIDE SEQUENCE [LARGE SCALE GENOMIC DNA]</scope>
    <source>
        <strain evidence="2 3">DSM 24838</strain>
    </source>
</reference>
<dbReference type="Pfam" id="PF18856">
    <property type="entry name" value="baeRF_family12"/>
    <property type="match status" value="1"/>
</dbReference>
<dbReference type="EMBL" id="AONG01000009">
    <property type="protein sequence ID" value="KIQ69350.1"/>
    <property type="molecule type" value="Genomic_DNA"/>
</dbReference>
<comment type="caution">
    <text evidence="2">The sequence shown here is derived from an EMBL/GenBank/DDBJ whole genome shotgun (WGS) entry which is preliminary data.</text>
</comment>